<accession>A0ABY9DAR5</accession>
<dbReference type="EMBL" id="CP126661">
    <property type="protein sequence ID" value="WKA03691.1"/>
    <property type="molecule type" value="Genomic_DNA"/>
</dbReference>
<keyword evidence="3" id="KW-1185">Reference proteome</keyword>
<dbReference type="PANTHER" id="PTHR46481">
    <property type="entry name" value="ZINC FINGER BED DOMAIN-CONTAINING PROTEIN 4"/>
    <property type="match status" value="1"/>
</dbReference>
<organism evidence="2 3">
    <name type="scientific">Vitis vinifera</name>
    <name type="common">Grape</name>
    <dbReference type="NCBI Taxonomy" id="29760"/>
    <lineage>
        <taxon>Eukaryota</taxon>
        <taxon>Viridiplantae</taxon>
        <taxon>Streptophyta</taxon>
        <taxon>Embryophyta</taxon>
        <taxon>Tracheophyta</taxon>
        <taxon>Spermatophyta</taxon>
        <taxon>Magnoliopsida</taxon>
        <taxon>eudicotyledons</taxon>
        <taxon>Gunneridae</taxon>
        <taxon>Pentapetalae</taxon>
        <taxon>rosids</taxon>
        <taxon>Vitales</taxon>
        <taxon>Vitaceae</taxon>
        <taxon>Viteae</taxon>
        <taxon>Vitis</taxon>
    </lineage>
</organism>
<proteinExistence type="predicted"/>
<evidence type="ECO:0000313" key="3">
    <source>
        <dbReference type="Proteomes" id="UP001227230"/>
    </source>
</evidence>
<sequence>MPSAGSTPITGNTSTTDGTLVSKRRKLTSVVWNDFDKIIEDGQDYAICKHCKGNLKADSKNGTKHLHVHIDRCMKRRNVDIRQQLLAVERKGHGKVQIGGFTFDQEISREKLARAIILHEYPLSIVDHVGFREFATSLQPLFKMVSRNTIKGDIMKIYEVEKDKMISYLEKLQSRVAITTDMWTSNQKKGYMAITVHYIDESWLLHHHIVRFVYVPPPHTKEVLSDVLMDFLLDWNMDRKVSTVTVDNCSSNDGMINILVEKLSLSDSLLLNGKFFHMRCAAHVLNLIVKEAAALNLMLGVPGNRELNQSCNAHSLVWRWLEVGIELVPRDFDMDSPYPFQKLDVISLQAACSSADGRQLLESSKTAIDKGKLEDAVSYGTKVLAKLVSVCGPYHRMTAGAYSLLAVVLYHTGDFNQDCSCPGLPAHDARLCNNCYKPGQVYLLMFDRVVRSGLLPCSTRSRCTKPRDSLHINYGGANEIIKNNFGNIKYEGDIDGRGSASRNFISTNWGFSSTGDFMDDDSDDGDKYIESNSSVLSMNHSVLYMTAHKAPLSFTYFGFCLKNGDYNVRLLIRLMVA</sequence>
<protein>
    <recommendedName>
        <fullName evidence="1">Malectin domain-containing protein</fullName>
    </recommendedName>
</protein>
<dbReference type="Pfam" id="PF11721">
    <property type="entry name" value="Malectin"/>
    <property type="match status" value="1"/>
</dbReference>
<evidence type="ECO:0000313" key="2">
    <source>
        <dbReference type="EMBL" id="WKA03691.1"/>
    </source>
</evidence>
<dbReference type="Proteomes" id="UP001227230">
    <property type="component" value="Chromosome 14"/>
</dbReference>
<feature type="domain" description="Malectin" evidence="1">
    <location>
        <begin position="470"/>
        <end position="570"/>
    </location>
</feature>
<dbReference type="InterPro" id="IPR021720">
    <property type="entry name" value="Malectin_dom"/>
</dbReference>
<dbReference type="InterPro" id="IPR036236">
    <property type="entry name" value="Znf_C2H2_sf"/>
</dbReference>
<dbReference type="InterPro" id="IPR012337">
    <property type="entry name" value="RNaseH-like_sf"/>
</dbReference>
<dbReference type="SUPFAM" id="SSF57667">
    <property type="entry name" value="beta-beta-alpha zinc fingers"/>
    <property type="match status" value="1"/>
</dbReference>
<reference evidence="2 3" key="1">
    <citation type="journal article" date="2023" name="Hortic Res">
        <title>The complete reference genome for grapevine (Vitis vinifera L.) genetics and breeding.</title>
        <authorList>
            <person name="Shi X."/>
            <person name="Cao S."/>
            <person name="Wang X."/>
            <person name="Huang S."/>
            <person name="Wang Y."/>
            <person name="Liu Z."/>
            <person name="Liu W."/>
            <person name="Leng X."/>
            <person name="Peng Y."/>
            <person name="Wang N."/>
            <person name="Wang Y."/>
            <person name="Ma Z."/>
            <person name="Xu X."/>
            <person name="Zhang F."/>
            <person name="Xue H."/>
            <person name="Zhong H."/>
            <person name="Wang Y."/>
            <person name="Zhang K."/>
            <person name="Velt A."/>
            <person name="Avia K."/>
            <person name="Holtgrawe D."/>
            <person name="Grimplet J."/>
            <person name="Matus J.T."/>
            <person name="Ware D."/>
            <person name="Wu X."/>
            <person name="Wang H."/>
            <person name="Liu C."/>
            <person name="Fang Y."/>
            <person name="Rustenholz C."/>
            <person name="Cheng Z."/>
            <person name="Xiao H."/>
            <person name="Zhou Y."/>
        </authorList>
    </citation>
    <scope>NUCLEOTIDE SEQUENCE [LARGE SCALE GENOMIC DNA]</scope>
    <source>
        <strain evidence="3">cv. Pinot noir / PN40024</strain>
        <tissue evidence="2">Leaf</tissue>
    </source>
</reference>
<evidence type="ECO:0000259" key="1">
    <source>
        <dbReference type="Pfam" id="PF11721"/>
    </source>
</evidence>
<dbReference type="InterPro" id="IPR052035">
    <property type="entry name" value="ZnF_BED_domain_contain"/>
</dbReference>
<dbReference type="SMART" id="SM00614">
    <property type="entry name" value="ZnF_BED"/>
    <property type="match status" value="1"/>
</dbReference>
<dbReference type="SUPFAM" id="SSF53098">
    <property type="entry name" value="Ribonuclease H-like"/>
    <property type="match status" value="1"/>
</dbReference>
<name>A0ABY9DAR5_VITVI</name>
<dbReference type="Gene3D" id="2.60.120.430">
    <property type="entry name" value="Galactose-binding lectin"/>
    <property type="match status" value="1"/>
</dbReference>
<gene>
    <name evidence="2" type="ORF">VitviT2T_021789</name>
</gene>
<dbReference type="PANTHER" id="PTHR46481:SF11">
    <property type="entry name" value="ZINC FINGER BED DOMAIN-CONTAINING PROTEIN RICESLEEPER 2-LIKE"/>
    <property type="match status" value="1"/>
</dbReference>